<keyword evidence="3" id="KW-1185">Reference proteome</keyword>
<dbReference type="KEGG" id="eiv:EIN_391660"/>
<dbReference type="RefSeq" id="XP_004256282.1">
    <property type="nucleotide sequence ID" value="XM_004256234.1"/>
</dbReference>
<protein>
    <recommendedName>
        <fullName evidence="1">USP domain-containing protein</fullName>
    </recommendedName>
</protein>
<dbReference type="OMA" id="NVYPWNE"/>
<dbReference type="GeneID" id="14888447"/>
<proteinExistence type="predicted"/>
<dbReference type="VEuPathDB" id="AmoebaDB:EIN_391660"/>
<dbReference type="GO" id="GO:0004843">
    <property type="term" value="F:cysteine-type deubiquitinase activity"/>
    <property type="evidence" value="ECO:0007669"/>
    <property type="project" value="InterPro"/>
</dbReference>
<sequence length="288" mass="33122">MEVIKRRVPPIGLFNKTCNGCYVNSVIQFIMSSSVIVDQLFCSQPKNEVVQRVKLLCYDLCNSGYDTVDTFYFLDNYEPNTGDPNEFLMMVLFELGECKVTLKKDIKAVCKKCGKEYAMKSCENYWTLNNMENEHDLEVIIQRHSDVMWCCEEDQPCEVTYQAIPETIVFLVNNICENNGQLKKIEKSVSQNRVINIKGVEYSLIAMISHIGWELVGHCRCYTNTELGWFCADDTNVYKWNGCLNEGEHEVIVAMLYQKTGTIDPKLCVDGLSITEDYFNFLNQKKGN</sequence>
<dbReference type="CDD" id="cd02257">
    <property type="entry name" value="Peptidase_C19"/>
    <property type="match status" value="1"/>
</dbReference>
<dbReference type="SUPFAM" id="SSF54001">
    <property type="entry name" value="Cysteine proteinases"/>
    <property type="match status" value="1"/>
</dbReference>
<dbReference type="PROSITE" id="PS50235">
    <property type="entry name" value="USP_3"/>
    <property type="match status" value="1"/>
</dbReference>
<evidence type="ECO:0000313" key="3">
    <source>
        <dbReference type="Proteomes" id="UP000014680"/>
    </source>
</evidence>
<dbReference type="InterPro" id="IPR028889">
    <property type="entry name" value="USP"/>
</dbReference>
<dbReference type="Proteomes" id="UP000014680">
    <property type="component" value="Unassembled WGS sequence"/>
</dbReference>
<gene>
    <name evidence="2" type="ORF">EIN_391660</name>
</gene>
<reference evidence="2 3" key="1">
    <citation type="submission" date="2012-10" db="EMBL/GenBank/DDBJ databases">
        <authorList>
            <person name="Zafar N."/>
            <person name="Inman J."/>
            <person name="Hall N."/>
            <person name="Lorenzi H."/>
            <person name="Caler E."/>
        </authorList>
    </citation>
    <scope>NUCLEOTIDE SEQUENCE [LARGE SCALE GENOMIC DNA]</scope>
    <source>
        <strain evidence="2 3">IP1</strain>
    </source>
</reference>
<dbReference type="InterPro" id="IPR001394">
    <property type="entry name" value="Peptidase_C19_UCH"/>
</dbReference>
<feature type="domain" description="USP" evidence="1">
    <location>
        <begin position="11"/>
        <end position="260"/>
    </location>
</feature>
<evidence type="ECO:0000259" key="1">
    <source>
        <dbReference type="PROSITE" id="PS50235"/>
    </source>
</evidence>
<evidence type="ECO:0000313" key="2">
    <source>
        <dbReference type="EMBL" id="ELP89511.1"/>
    </source>
</evidence>
<dbReference type="AlphaFoldDB" id="A0A0A1UBD0"/>
<organism evidence="2 3">
    <name type="scientific">Entamoeba invadens IP1</name>
    <dbReference type="NCBI Taxonomy" id="370355"/>
    <lineage>
        <taxon>Eukaryota</taxon>
        <taxon>Amoebozoa</taxon>
        <taxon>Evosea</taxon>
        <taxon>Archamoebae</taxon>
        <taxon>Mastigamoebida</taxon>
        <taxon>Entamoebidae</taxon>
        <taxon>Entamoeba</taxon>
    </lineage>
</organism>
<dbReference type="Pfam" id="PF00443">
    <property type="entry name" value="UCH"/>
    <property type="match status" value="1"/>
</dbReference>
<dbReference type="OrthoDB" id="292964at2759"/>
<dbReference type="EMBL" id="KB206629">
    <property type="protein sequence ID" value="ELP89511.1"/>
    <property type="molecule type" value="Genomic_DNA"/>
</dbReference>
<dbReference type="InterPro" id="IPR038765">
    <property type="entry name" value="Papain-like_cys_pep_sf"/>
</dbReference>
<dbReference type="Gene3D" id="3.90.70.10">
    <property type="entry name" value="Cysteine proteinases"/>
    <property type="match status" value="1"/>
</dbReference>
<dbReference type="GO" id="GO:0016579">
    <property type="term" value="P:protein deubiquitination"/>
    <property type="evidence" value="ECO:0007669"/>
    <property type="project" value="InterPro"/>
</dbReference>
<name>A0A0A1UBD0_ENTIV</name>
<accession>A0A0A1UBD0</accession>